<dbReference type="PROSITE" id="PS01124">
    <property type="entry name" value="HTH_ARAC_FAMILY_2"/>
    <property type="match status" value="1"/>
</dbReference>
<feature type="domain" description="HTH araC/xylS-type" evidence="4">
    <location>
        <begin position="152"/>
        <end position="250"/>
    </location>
</feature>
<keyword evidence="6" id="KW-1185">Reference proteome</keyword>
<dbReference type="EMBL" id="JBHSSI010000078">
    <property type="protein sequence ID" value="MFC6261754.1"/>
    <property type="molecule type" value="Genomic_DNA"/>
</dbReference>
<protein>
    <submittedName>
        <fullName evidence="5">Helix-turn-helix domain-containing protein</fullName>
    </submittedName>
</protein>
<dbReference type="Gene3D" id="1.10.10.60">
    <property type="entry name" value="Homeodomain-like"/>
    <property type="match status" value="2"/>
</dbReference>
<evidence type="ECO:0000313" key="6">
    <source>
        <dbReference type="Proteomes" id="UP001596283"/>
    </source>
</evidence>
<proteinExistence type="predicted"/>
<organism evidence="5 6">
    <name type="scientific">Levilactobacillus fujinensis</name>
    <dbReference type="NCBI Taxonomy" id="2486024"/>
    <lineage>
        <taxon>Bacteria</taxon>
        <taxon>Bacillati</taxon>
        <taxon>Bacillota</taxon>
        <taxon>Bacilli</taxon>
        <taxon>Lactobacillales</taxon>
        <taxon>Lactobacillaceae</taxon>
        <taxon>Levilactobacillus</taxon>
    </lineage>
</organism>
<evidence type="ECO:0000256" key="1">
    <source>
        <dbReference type="ARBA" id="ARBA00023015"/>
    </source>
</evidence>
<comment type="caution">
    <text evidence="5">The sequence shown here is derived from an EMBL/GenBank/DDBJ whole genome shotgun (WGS) entry which is preliminary data.</text>
</comment>
<dbReference type="InterPro" id="IPR018060">
    <property type="entry name" value="HTH_AraC"/>
</dbReference>
<dbReference type="InterPro" id="IPR014710">
    <property type="entry name" value="RmlC-like_jellyroll"/>
</dbReference>
<dbReference type="SMART" id="SM00342">
    <property type="entry name" value="HTH_ARAC"/>
    <property type="match status" value="1"/>
</dbReference>
<dbReference type="RefSeq" id="WP_125685327.1">
    <property type="nucleotide sequence ID" value="NZ_JBHSSI010000078.1"/>
</dbReference>
<dbReference type="Gene3D" id="2.60.120.10">
    <property type="entry name" value="Jelly Rolls"/>
    <property type="match status" value="1"/>
</dbReference>
<dbReference type="InterPro" id="IPR018062">
    <property type="entry name" value="HTH_AraC-typ_CS"/>
</dbReference>
<reference evidence="6" key="1">
    <citation type="journal article" date="2019" name="Int. J. Syst. Evol. Microbiol.">
        <title>The Global Catalogue of Microorganisms (GCM) 10K type strain sequencing project: providing services to taxonomists for standard genome sequencing and annotation.</title>
        <authorList>
            <consortium name="The Broad Institute Genomics Platform"/>
            <consortium name="The Broad Institute Genome Sequencing Center for Infectious Disease"/>
            <person name="Wu L."/>
            <person name="Ma J."/>
        </authorList>
    </citation>
    <scope>NUCLEOTIDE SEQUENCE [LARGE SCALE GENOMIC DNA]</scope>
    <source>
        <strain evidence="6">CCM 8908</strain>
    </source>
</reference>
<dbReference type="SUPFAM" id="SSF46689">
    <property type="entry name" value="Homeodomain-like"/>
    <property type="match status" value="2"/>
</dbReference>
<dbReference type="Proteomes" id="UP001596283">
    <property type="component" value="Unassembled WGS sequence"/>
</dbReference>
<evidence type="ECO:0000256" key="3">
    <source>
        <dbReference type="ARBA" id="ARBA00023163"/>
    </source>
</evidence>
<accession>A0ABW1TL07</accession>
<dbReference type="Pfam" id="PF12833">
    <property type="entry name" value="HTH_18"/>
    <property type="match status" value="1"/>
</dbReference>
<dbReference type="InterPro" id="IPR037923">
    <property type="entry name" value="HTH-like"/>
</dbReference>
<dbReference type="InterPro" id="IPR009057">
    <property type="entry name" value="Homeodomain-like_sf"/>
</dbReference>
<dbReference type="Pfam" id="PF02311">
    <property type="entry name" value="AraC_binding"/>
    <property type="match status" value="1"/>
</dbReference>
<gene>
    <name evidence="5" type="ORF">ACFP1C_12500</name>
</gene>
<dbReference type="InterPro" id="IPR003313">
    <property type="entry name" value="AraC-bd"/>
</dbReference>
<evidence type="ECO:0000259" key="4">
    <source>
        <dbReference type="PROSITE" id="PS01124"/>
    </source>
</evidence>
<dbReference type="PANTHER" id="PTHR43280:SF2">
    <property type="entry name" value="HTH-TYPE TRANSCRIPTIONAL REGULATOR EXSA"/>
    <property type="match status" value="1"/>
</dbReference>
<keyword evidence="1" id="KW-0805">Transcription regulation</keyword>
<dbReference type="PROSITE" id="PS00041">
    <property type="entry name" value="HTH_ARAC_FAMILY_1"/>
    <property type="match status" value="1"/>
</dbReference>
<evidence type="ECO:0000256" key="2">
    <source>
        <dbReference type="ARBA" id="ARBA00023125"/>
    </source>
</evidence>
<keyword evidence="3" id="KW-0804">Transcription</keyword>
<dbReference type="PANTHER" id="PTHR43280">
    <property type="entry name" value="ARAC-FAMILY TRANSCRIPTIONAL REGULATOR"/>
    <property type="match status" value="1"/>
</dbReference>
<sequence length="265" mass="31013">MAFFQYFGMESTPVFKYFDLEDLNFPLHLHRAYELLIVQRGRLHVQIDNANYHVDPKQFIIIFPNQIHGFDMAPATKVTVVIFSPEFIGSFSEHYQEMVPVNPVIYLKQPLNFSKTSTSYGIKGLLYNLCDTIVQQTEFTERKRSSQFETVYQILDYVTNNFQETCTLKDLAGKIGFDYSYLSKTFKKTMHLSFPEYLNSYRISYSRQLLKNTDLSITQIAYNCGYASAQSFNRNFKQFNDCTPQVFRHSVVKYDKSLKENYISG</sequence>
<evidence type="ECO:0000313" key="5">
    <source>
        <dbReference type="EMBL" id="MFC6261754.1"/>
    </source>
</evidence>
<dbReference type="SUPFAM" id="SSF51215">
    <property type="entry name" value="Regulatory protein AraC"/>
    <property type="match status" value="1"/>
</dbReference>
<name>A0ABW1TL07_9LACO</name>
<keyword evidence="2" id="KW-0238">DNA-binding</keyword>